<protein>
    <submittedName>
        <fullName evidence="1">Uncharacterized protein</fullName>
    </submittedName>
</protein>
<organism evidence="1 2">
    <name type="scientific">Sporosarcina soli</name>
    <dbReference type="NCBI Taxonomy" id="334736"/>
    <lineage>
        <taxon>Bacteria</taxon>
        <taxon>Bacillati</taxon>
        <taxon>Bacillota</taxon>
        <taxon>Bacilli</taxon>
        <taxon>Bacillales</taxon>
        <taxon>Caryophanaceae</taxon>
        <taxon>Sporosarcina</taxon>
    </lineage>
</organism>
<dbReference type="Proteomes" id="UP001596109">
    <property type="component" value="Unassembled WGS sequence"/>
</dbReference>
<name>A0ABW0TFQ9_9BACL</name>
<accession>A0ABW0TFQ9</accession>
<proteinExistence type="predicted"/>
<dbReference type="RefSeq" id="WP_381429704.1">
    <property type="nucleotide sequence ID" value="NZ_JBHSNO010000001.1"/>
</dbReference>
<evidence type="ECO:0000313" key="2">
    <source>
        <dbReference type="Proteomes" id="UP001596109"/>
    </source>
</evidence>
<comment type="caution">
    <text evidence="1">The sequence shown here is derived from an EMBL/GenBank/DDBJ whole genome shotgun (WGS) entry which is preliminary data.</text>
</comment>
<reference evidence="2" key="1">
    <citation type="journal article" date="2019" name="Int. J. Syst. Evol. Microbiol.">
        <title>The Global Catalogue of Microorganisms (GCM) 10K type strain sequencing project: providing services to taxonomists for standard genome sequencing and annotation.</title>
        <authorList>
            <consortium name="The Broad Institute Genomics Platform"/>
            <consortium name="The Broad Institute Genome Sequencing Center for Infectious Disease"/>
            <person name="Wu L."/>
            <person name="Ma J."/>
        </authorList>
    </citation>
    <scope>NUCLEOTIDE SEQUENCE [LARGE SCALE GENOMIC DNA]</scope>
    <source>
        <strain evidence="2">CGMCC 4.1434</strain>
    </source>
</reference>
<gene>
    <name evidence="1" type="ORF">ACFPRA_01450</name>
</gene>
<keyword evidence="2" id="KW-1185">Reference proteome</keyword>
<sequence>MSTSLNTIEEELGRSQLEVTLLVLEQGKLGNIEQRRHGVYGY</sequence>
<evidence type="ECO:0000313" key="1">
    <source>
        <dbReference type="EMBL" id="MFC5587573.1"/>
    </source>
</evidence>
<dbReference type="EMBL" id="JBHSNO010000001">
    <property type="protein sequence ID" value="MFC5587573.1"/>
    <property type="molecule type" value="Genomic_DNA"/>
</dbReference>